<sequence>MPRRPSALTGHRRGPLAVDCLGEFPTSRSSLQTATNPNRRRRTVAAMVRCSNGLLGLLNAGGHKDSVMEIARGNARELLLVDS</sequence>
<gene>
    <name evidence="1" type="ORF">EJB05_21894</name>
</gene>
<comment type="caution">
    <text evidence="1">The sequence shown here is derived from an EMBL/GenBank/DDBJ whole genome shotgun (WGS) entry which is preliminary data.</text>
</comment>
<dbReference type="AlphaFoldDB" id="A0A5J9V428"/>
<accession>A0A5J9V428</accession>
<name>A0A5J9V428_9POAL</name>
<dbReference type="EMBL" id="RWGY01000011">
    <property type="protein sequence ID" value="TVU30284.1"/>
    <property type="molecule type" value="Genomic_DNA"/>
</dbReference>
<dbReference type="Gramene" id="TVU30284">
    <property type="protein sequence ID" value="TVU30284"/>
    <property type="gene ID" value="EJB05_21894"/>
</dbReference>
<dbReference type="Proteomes" id="UP000324897">
    <property type="component" value="Chromosome 1"/>
</dbReference>
<keyword evidence="2" id="KW-1185">Reference proteome</keyword>
<evidence type="ECO:0000313" key="1">
    <source>
        <dbReference type="EMBL" id="TVU30284.1"/>
    </source>
</evidence>
<evidence type="ECO:0000313" key="2">
    <source>
        <dbReference type="Proteomes" id="UP000324897"/>
    </source>
</evidence>
<proteinExistence type="predicted"/>
<protein>
    <submittedName>
        <fullName evidence="1">Uncharacterized protein</fullName>
    </submittedName>
</protein>
<reference evidence="1 2" key="1">
    <citation type="journal article" date="2019" name="Sci. Rep.">
        <title>A high-quality genome of Eragrostis curvula grass provides insights into Poaceae evolution and supports new strategies to enhance forage quality.</title>
        <authorList>
            <person name="Carballo J."/>
            <person name="Santos B.A.C.M."/>
            <person name="Zappacosta D."/>
            <person name="Garbus I."/>
            <person name="Selva J.P."/>
            <person name="Gallo C.A."/>
            <person name="Diaz A."/>
            <person name="Albertini E."/>
            <person name="Caccamo M."/>
            <person name="Echenique V."/>
        </authorList>
    </citation>
    <scope>NUCLEOTIDE SEQUENCE [LARGE SCALE GENOMIC DNA]</scope>
    <source>
        <strain evidence="2">cv. Victoria</strain>
        <tissue evidence="1">Leaf</tissue>
    </source>
</reference>
<organism evidence="1 2">
    <name type="scientific">Eragrostis curvula</name>
    <name type="common">weeping love grass</name>
    <dbReference type="NCBI Taxonomy" id="38414"/>
    <lineage>
        <taxon>Eukaryota</taxon>
        <taxon>Viridiplantae</taxon>
        <taxon>Streptophyta</taxon>
        <taxon>Embryophyta</taxon>
        <taxon>Tracheophyta</taxon>
        <taxon>Spermatophyta</taxon>
        <taxon>Magnoliopsida</taxon>
        <taxon>Liliopsida</taxon>
        <taxon>Poales</taxon>
        <taxon>Poaceae</taxon>
        <taxon>PACMAD clade</taxon>
        <taxon>Chloridoideae</taxon>
        <taxon>Eragrostideae</taxon>
        <taxon>Eragrostidinae</taxon>
        <taxon>Eragrostis</taxon>
    </lineage>
</organism>